<name>A0ABP8ZL15_9ACTN</name>
<dbReference type="SUPFAM" id="SSF54001">
    <property type="entry name" value="Cysteine proteinases"/>
    <property type="match status" value="1"/>
</dbReference>
<reference evidence="3" key="1">
    <citation type="journal article" date="2019" name="Int. J. Syst. Evol. Microbiol.">
        <title>The Global Catalogue of Microorganisms (GCM) 10K type strain sequencing project: providing services to taxonomists for standard genome sequencing and annotation.</title>
        <authorList>
            <consortium name="The Broad Institute Genomics Platform"/>
            <consortium name="The Broad Institute Genome Sequencing Center for Infectious Disease"/>
            <person name="Wu L."/>
            <person name="Ma J."/>
        </authorList>
    </citation>
    <scope>NUCLEOTIDE SEQUENCE [LARGE SCALE GENOMIC DNA]</scope>
    <source>
        <strain evidence="3">JCM 18077</strain>
    </source>
</reference>
<dbReference type="Gene3D" id="3.90.1720.10">
    <property type="entry name" value="endopeptidase domain like (from Nostoc punctiforme)"/>
    <property type="match status" value="1"/>
</dbReference>
<sequence length="386" mass="41244">MAYKKIDNGPQPRQSAFGGVVASVTALAVSLAIASSLVPSNASAETPAERCKRETAAYNSAWATSWVTAHPGTEPDDAPPPPVPYRCGGGRDEPPTLRPDKSTTPSSTATPSPSTSAQPTDGGSGPAVRPSTERNEPASGVDRDQPSIGGTGRAQYPDIPEDELRKLINISARNFHIEIRRLRSELRAFSRQMSLPYSEVLSSAERNAFDAVPVGNPSADATCGKPANRKVGRARRGGDFFYSDSCTEGVNHGHNGLFVSTMATVEASDEKGVHRVANAAESMRVNPQKYYVKAENATNNQKDSAVDYAESKVGKGYNKWGFANNRKGGPEVGHFNCSQLVWAAYYETSGIDLDKDSYGSFVNRNLSPNPGVYPKDLTGSPLVVAY</sequence>
<evidence type="ECO:0000313" key="2">
    <source>
        <dbReference type="EMBL" id="GAA4759472.1"/>
    </source>
</evidence>
<comment type="caution">
    <text evidence="2">The sequence shown here is derived from an EMBL/GenBank/DDBJ whole genome shotgun (WGS) entry which is preliminary data.</text>
</comment>
<dbReference type="EMBL" id="BAABIE010000035">
    <property type="protein sequence ID" value="GAA4759472.1"/>
    <property type="molecule type" value="Genomic_DNA"/>
</dbReference>
<feature type="compositionally biased region" description="Low complexity" evidence="1">
    <location>
        <begin position="102"/>
        <end position="120"/>
    </location>
</feature>
<keyword evidence="3" id="KW-1185">Reference proteome</keyword>
<gene>
    <name evidence="2" type="ORF">GCM10023217_34810</name>
</gene>
<feature type="compositionally biased region" description="Basic and acidic residues" evidence="1">
    <location>
        <begin position="89"/>
        <end position="101"/>
    </location>
</feature>
<dbReference type="Proteomes" id="UP001500822">
    <property type="component" value="Unassembled WGS sequence"/>
</dbReference>
<feature type="compositionally biased region" description="Basic and acidic residues" evidence="1">
    <location>
        <begin position="131"/>
        <end position="145"/>
    </location>
</feature>
<accession>A0ABP8ZL15</accession>
<dbReference type="RefSeq" id="WP_345314489.1">
    <property type="nucleotide sequence ID" value="NZ_BAABIE010000035.1"/>
</dbReference>
<evidence type="ECO:0000256" key="1">
    <source>
        <dbReference type="SAM" id="MobiDB-lite"/>
    </source>
</evidence>
<feature type="region of interest" description="Disordered" evidence="1">
    <location>
        <begin position="68"/>
        <end position="157"/>
    </location>
</feature>
<protein>
    <submittedName>
        <fullName evidence="2">Uncharacterized protein</fullName>
    </submittedName>
</protein>
<proteinExistence type="predicted"/>
<dbReference type="InterPro" id="IPR038765">
    <property type="entry name" value="Papain-like_cys_pep_sf"/>
</dbReference>
<organism evidence="2 3">
    <name type="scientific">Gordonia alkaliphila</name>
    <dbReference type="NCBI Taxonomy" id="1053547"/>
    <lineage>
        <taxon>Bacteria</taxon>
        <taxon>Bacillati</taxon>
        <taxon>Actinomycetota</taxon>
        <taxon>Actinomycetes</taxon>
        <taxon>Mycobacteriales</taxon>
        <taxon>Gordoniaceae</taxon>
        <taxon>Gordonia</taxon>
    </lineage>
</organism>
<evidence type="ECO:0000313" key="3">
    <source>
        <dbReference type="Proteomes" id="UP001500822"/>
    </source>
</evidence>